<reference evidence="1 2" key="1">
    <citation type="journal article" date="2011" name="Cell">
        <title>The monarch butterfly genome yields insights into long-distance migration.</title>
        <authorList>
            <person name="Zhan S."/>
            <person name="Merlin C."/>
            <person name="Boore J.L."/>
            <person name="Reppert S.M."/>
        </authorList>
    </citation>
    <scope>NUCLEOTIDE SEQUENCE [LARGE SCALE GENOMIC DNA]</scope>
    <source>
        <strain evidence="1">F-2</strain>
    </source>
</reference>
<organism evidence="1 2">
    <name type="scientific">Danaus plexippus plexippus</name>
    <dbReference type="NCBI Taxonomy" id="278856"/>
    <lineage>
        <taxon>Eukaryota</taxon>
        <taxon>Metazoa</taxon>
        <taxon>Ecdysozoa</taxon>
        <taxon>Arthropoda</taxon>
        <taxon>Hexapoda</taxon>
        <taxon>Insecta</taxon>
        <taxon>Pterygota</taxon>
        <taxon>Neoptera</taxon>
        <taxon>Endopterygota</taxon>
        <taxon>Lepidoptera</taxon>
        <taxon>Glossata</taxon>
        <taxon>Ditrysia</taxon>
        <taxon>Papilionoidea</taxon>
        <taxon>Nymphalidae</taxon>
        <taxon>Danainae</taxon>
        <taxon>Danaini</taxon>
        <taxon>Danaina</taxon>
        <taxon>Danaus</taxon>
        <taxon>Danaus</taxon>
    </lineage>
</organism>
<dbReference type="AlphaFoldDB" id="A0A212F2N9"/>
<evidence type="ECO:0000313" key="2">
    <source>
        <dbReference type="Proteomes" id="UP000007151"/>
    </source>
</evidence>
<name>A0A212F2N9_DANPL</name>
<evidence type="ECO:0000313" key="1">
    <source>
        <dbReference type="EMBL" id="OWR47981.1"/>
    </source>
</evidence>
<keyword evidence="2" id="KW-1185">Reference proteome</keyword>
<proteinExistence type="predicted"/>
<dbReference type="InParanoid" id="A0A212F2N9"/>
<dbReference type="KEGG" id="dpl:KGM_209295"/>
<comment type="caution">
    <text evidence="1">The sequence shown here is derived from an EMBL/GenBank/DDBJ whole genome shotgun (WGS) entry which is preliminary data.</text>
</comment>
<gene>
    <name evidence="1" type="ORF">KGM_209295</name>
</gene>
<accession>A0A212F2N9</accession>
<sequence length="48" mass="5630">MDRQHINQRRGSAKDPDVIFMIRLKLKIHDSESYEVYKSADKQGAQLL</sequence>
<dbReference type="EMBL" id="AGBW02010718">
    <property type="protein sequence ID" value="OWR47981.1"/>
    <property type="molecule type" value="Genomic_DNA"/>
</dbReference>
<protein>
    <submittedName>
        <fullName evidence="1">Uncharacterized protein</fullName>
    </submittedName>
</protein>
<dbReference type="Proteomes" id="UP000007151">
    <property type="component" value="Unassembled WGS sequence"/>
</dbReference>